<evidence type="ECO:0000256" key="1">
    <source>
        <dbReference type="SAM" id="MobiDB-lite"/>
    </source>
</evidence>
<gene>
    <name evidence="2" type="ORF">BJZ21_002287</name>
</gene>
<evidence type="ECO:0000313" key="3">
    <source>
        <dbReference type="Proteomes" id="UP000535511"/>
    </source>
</evidence>
<dbReference type="AlphaFoldDB" id="A0A7Y9JCF3"/>
<feature type="compositionally biased region" description="Pro residues" evidence="1">
    <location>
        <begin position="178"/>
        <end position="189"/>
    </location>
</feature>
<protein>
    <submittedName>
        <fullName evidence="2">Uncharacterized protein</fullName>
    </submittedName>
</protein>
<accession>A0A7Y9JCF3</accession>
<keyword evidence="3" id="KW-1185">Reference proteome</keyword>
<feature type="region of interest" description="Disordered" evidence="1">
    <location>
        <begin position="164"/>
        <end position="190"/>
    </location>
</feature>
<reference evidence="2 3" key="1">
    <citation type="submission" date="2020-07" db="EMBL/GenBank/DDBJ databases">
        <title>Sequencing the genomes of 1000 actinobacteria strains.</title>
        <authorList>
            <person name="Klenk H.-P."/>
        </authorList>
    </citation>
    <scope>NUCLEOTIDE SEQUENCE [LARGE SCALE GENOMIC DNA]</scope>
    <source>
        <strain evidence="2 3">DSM 21350</strain>
    </source>
</reference>
<comment type="caution">
    <text evidence="2">The sequence shown here is derived from an EMBL/GenBank/DDBJ whole genome shotgun (WGS) entry which is preliminary data.</text>
</comment>
<proteinExistence type="predicted"/>
<sequence>MESTVRPPRLLVALLAASVLVTSVVLTVGLVRAGGSRPVAGTVGGRAAPRPAGSLRDAAVGPAVGPAAGPVAGGEAVPATAALHAWDRRRARAWARGDVAGLRALYVAGSRAGAHDAAMLRAWVRRGLRVRGMETQLLRVRVRGHAADRLALMVTDRLTGAVAVGGGRGGASPSRGGPGPPPAPMPLPVDAPSTRRVVLVRQAGAWRVASVRPWGQPAR</sequence>
<organism evidence="2 3">
    <name type="scientific">Nocardioides panaciterrulae</name>
    <dbReference type="NCBI Taxonomy" id="661492"/>
    <lineage>
        <taxon>Bacteria</taxon>
        <taxon>Bacillati</taxon>
        <taxon>Actinomycetota</taxon>
        <taxon>Actinomycetes</taxon>
        <taxon>Propionibacteriales</taxon>
        <taxon>Nocardioidaceae</taxon>
        <taxon>Nocardioides</taxon>
    </lineage>
</organism>
<evidence type="ECO:0000313" key="2">
    <source>
        <dbReference type="EMBL" id="NYD42204.1"/>
    </source>
</evidence>
<dbReference type="RefSeq" id="WP_179663867.1">
    <property type="nucleotide sequence ID" value="NZ_JACCBG010000001.1"/>
</dbReference>
<dbReference type="EMBL" id="JACCBG010000001">
    <property type="protein sequence ID" value="NYD42204.1"/>
    <property type="molecule type" value="Genomic_DNA"/>
</dbReference>
<name>A0A7Y9JCF3_9ACTN</name>
<dbReference type="Proteomes" id="UP000535511">
    <property type="component" value="Unassembled WGS sequence"/>
</dbReference>